<name>A0ABR8WV73_9MICO</name>
<accession>A0ABR8WV73</accession>
<dbReference type="Proteomes" id="UP000651517">
    <property type="component" value="Unassembled WGS sequence"/>
</dbReference>
<evidence type="ECO:0000313" key="2">
    <source>
        <dbReference type="Proteomes" id="UP000651517"/>
    </source>
</evidence>
<organism evidence="1 2">
    <name type="scientific">Brevibacterium gallinarum</name>
    <dbReference type="NCBI Taxonomy" id="2762220"/>
    <lineage>
        <taxon>Bacteria</taxon>
        <taxon>Bacillati</taxon>
        <taxon>Actinomycetota</taxon>
        <taxon>Actinomycetes</taxon>
        <taxon>Micrococcales</taxon>
        <taxon>Brevibacteriaceae</taxon>
        <taxon>Brevibacterium</taxon>
    </lineage>
</organism>
<proteinExistence type="predicted"/>
<keyword evidence="2" id="KW-1185">Reference proteome</keyword>
<gene>
    <name evidence="1" type="ORF">H9634_09250</name>
</gene>
<protein>
    <submittedName>
        <fullName evidence="1">Uncharacterized protein</fullName>
    </submittedName>
</protein>
<reference evidence="1 2" key="1">
    <citation type="submission" date="2020-08" db="EMBL/GenBank/DDBJ databases">
        <title>A Genomic Blueprint of the Chicken Gut Microbiome.</title>
        <authorList>
            <person name="Gilroy R."/>
            <person name="Ravi A."/>
            <person name="Getino M."/>
            <person name="Pursley I."/>
            <person name="Horton D.L."/>
            <person name="Alikhan N.-F."/>
            <person name="Baker D."/>
            <person name="Gharbi K."/>
            <person name="Hall N."/>
            <person name="Watson M."/>
            <person name="Adriaenssens E.M."/>
            <person name="Foster-Nyarko E."/>
            <person name="Jarju S."/>
            <person name="Secka A."/>
            <person name="Antonio M."/>
            <person name="Oren A."/>
            <person name="Chaudhuri R."/>
            <person name="La Ragione R.M."/>
            <person name="Hildebrand F."/>
            <person name="Pallen M.J."/>
        </authorList>
    </citation>
    <scope>NUCLEOTIDE SEQUENCE [LARGE SCALE GENOMIC DNA]</scope>
    <source>
        <strain evidence="1 2">Re57</strain>
    </source>
</reference>
<dbReference type="RefSeq" id="WP_191726390.1">
    <property type="nucleotide sequence ID" value="NZ_JACSPY010000008.1"/>
</dbReference>
<dbReference type="EMBL" id="JACSPY010000008">
    <property type="protein sequence ID" value="MBD8020963.1"/>
    <property type="molecule type" value="Genomic_DNA"/>
</dbReference>
<evidence type="ECO:0000313" key="1">
    <source>
        <dbReference type="EMBL" id="MBD8020963.1"/>
    </source>
</evidence>
<sequence length="118" mass="11947">MTIFYLEEGLSLTVPKPTSGAAPGVQPALSGKMNRNGEPVIYLNQRDQAAVQTAGKAALAGLLATLGPMGKVGKFLAGALGVSVAEFIGSNGICSGKKKTLRITGTSGGDAIKEIKCV</sequence>
<comment type="caution">
    <text evidence="1">The sequence shown here is derived from an EMBL/GenBank/DDBJ whole genome shotgun (WGS) entry which is preliminary data.</text>
</comment>